<dbReference type="RefSeq" id="WP_044616217.1">
    <property type="nucleotide sequence ID" value="NZ_CP007142.1"/>
</dbReference>
<dbReference type="HOGENOM" id="CLU_000445_107_26_6"/>
<dbReference type="PANTHER" id="PTHR32089">
    <property type="entry name" value="METHYL-ACCEPTING CHEMOTAXIS PROTEIN MCPB"/>
    <property type="match status" value="1"/>
</dbReference>
<dbReference type="SUPFAM" id="SSF55785">
    <property type="entry name" value="PYP-like sensor domain (PAS domain)"/>
    <property type="match status" value="1"/>
</dbReference>
<evidence type="ECO:0000256" key="5">
    <source>
        <dbReference type="SAM" id="Phobius"/>
    </source>
</evidence>
<evidence type="ECO:0000313" key="9">
    <source>
        <dbReference type="Proteomes" id="UP000032266"/>
    </source>
</evidence>
<evidence type="ECO:0000256" key="2">
    <source>
        <dbReference type="ARBA" id="ARBA00023224"/>
    </source>
</evidence>
<keyword evidence="5" id="KW-1133">Transmembrane helix</keyword>
<comment type="subcellular location">
    <subcellularLocation>
        <location evidence="1">Membrane</location>
    </subcellularLocation>
</comment>
<dbReference type="PROSITE" id="PS50112">
    <property type="entry name" value="PAS"/>
    <property type="match status" value="1"/>
</dbReference>
<proteinExistence type="inferred from homology"/>
<dbReference type="FunFam" id="1.10.287.950:FF:000001">
    <property type="entry name" value="Methyl-accepting chemotaxis sensory transducer"/>
    <property type="match status" value="1"/>
</dbReference>
<dbReference type="NCBIfam" id="TIGR00229">
    <property type="entry name" value="sensory_box"/>
    <property type="match status" value="1"/>
</dbReference>
<comment type="similarity">
    <text evidence="3">Belongs to the methyl-accepting chemotaxis (MCP) protein family.</text>
</comment>
<keyword evidence="2 4" id="KW-0807">Transducer</keyword>
<keyword evidence="5" id="KW-0812">Transmembrane</keyword>
<dbReference type="InterPro" id="IPR035965">
    <property type="entry name" value="PAS-like_dom_sf"/>
</dbReference>
<dbReference type="InterPro" id="IPR004089">
    <property type="entry name" value="MCPsignal_dom"/>
</dbReference>
<dbReference type="PANTHER" id="PTHR32089:SF74">
    <property type="entry name" value="METHYL-ACCEPTING CHEMOTAXIS PROTEIN AER"/>
    <property type="match status" value="1"/>
</dbReference>
<dbReference type="Proteomes" id="UP000032266">
    <property type="component" value="Chromosome"/>
</dbReference>
<dbReference type="KEGG" id="gsn:YC6258_01377"/>
<protein>
    <submittedName>
        <fullName evidence="8">Methyl-accepting chemotaxis protein</fullName>
    </submittedName>
</protein>
<dbReference type="GO" id="GO:0007165">
    <property type="term" value="P:signal transduction"/>
    <property type="evidence" value="ECO:0007669"/>
    <property type="project" value="UniProtKB-KW"/>
</dbReference>
<feature type="transmembrane region" description="Helical" evidence="5">
    <location>
        <begin position="176"/>
        <end position="197"/>
    </location>
</feature>
<reference evidence="8 9" key="1">
    <citation type="submission" date="2014-01" db="EMBL/GenBank/DDBJ databases">
        <title>Full genme sequencing of cellulolytic bacterium Gynuella sunshinyii YC6258T gen. nov., sp. nov.</title>
        <authorList>
            <person name="Khan H."/>
            <person name="Chung E.J."/>
            <person name="Chung Y.R."/>
        </authorList>
    </citation>
    <scope>NUCLEOTIDE SEQUENCE [LARGE SCALE GENOMIC DNA]</scope>
    <source>
        <strain evidence="8 9">YC6258</strain>
    </source>
</reference>
<keyword evidence="9" id="KW-1185">Reference proteome</keyword>
<dbReference type="InterPro" id="IPR004090">
    <property type="entry name" value="Chemotax_Me-accpt_rcpt"/>
</dbReference>
<evidence type="ECO:0000256" key="3">
    <source>
        <dbReference type="ARBA" id="ARBA00029447"/>
    </source>
</evidence>
<evidence type="ECO:0000256" key="4">
    <source>
        <dbReference type="PROSITE-ProRule" id="PRU00284"/>
    </source>
</evidence>
<evidence type="ECO:0000259" key="7">
    <source>
        <dbReference type="PROSITE" id="PS50112"/>
    </source>
</evidence>
<dbReference type="OrthoDB" id="5675566at2"/>
<dbReference type="SMART" id="SM00091">
    <property type="entry name" value="PAS"/>
    <property type="match status" value="1"/>
</dbReference>
<dbReference type="SMART" id="SM00283">
    <property type="entry name" value="MA"/>
    <property type="match status" value="1"/>
</dbReference>
<dbReference type="Pfam" id="PF08447">
    <property type="entry name" value="PAS_3"/>
    <property type="match status" value="1"/>
</dbReference>
<dbReference type="Pfam" id="PF00015">
    <property type="entry name" value="MCPsignal"/>
    <property type="match status" value="1"/>
</dbReference>
<dbReference type="CDD" id="cd00130">
    <property type="entry name" value="PAS"/>
    <property type="match status" value="1"/>
</dbReference>
<dbReference type="GO" id="GO:0016020">
    <property type="term" value="C:membrane"/>
    <property type="evidence" value="ECO:0007669"/>
    <property type="project" value="UniProtKB-SubCell"/>
</dbReference>
<dbReference type="Gene3D" id="3.30.450.20">
    <property type="entry name" value="PAS domain"/>
    <property type="match status" value="1"/>
</dbReference>
<sequence>MRQNLPVKDQEVVLAEGEELVSATNTKGQISFCNETFLKISGFSREELIGQPHNIVRHPDMPPAAFNMLWDAIKAGKPWMGLVKNRCKDGRYYWVDAYVTPILDHGNAVGFESVRFKPSKEMVSRATEVYRRVNAGKTMATWWQRFKAQVLATFTLTAGLFIPLSSISIYHGEISVAAFGFDIAVSVLAALVTDFGYRRRLRKLIASMGDIDLFATYMYTGRTDEIGQLRFMHLANKSRLRTALGRFGASAHDLSHFSDLTAEQVRLTQQSMSRQREETDMLATAIHQMAQAINEAAHGASQTSLSTRDAKEEVSSGVTALSQGNQSMQKLSDTVRALSESLTQLTANSQRISDVIEVIRSVAEQTNLLALNAAIEAARAGDHGRGFAVVADEVRTLAQRTQESTQHIESIINSLAQTSDGASQAMDMCQQMTTTSAEELRRISTTFDDILKSVNAIEEMSVQIATATEEQSNTANEIMTNTGNIVNISSQVEEEANKSAHLALQISDLAKKQFMLVERFNS</sequence>
<dbReference type="AlphaFoldDB" id="A0A0C5V1K5"/>
<dbReference type="PROSITE" id="PS50111">
    <property type="entry name" value="CHEMOTAXIS_TRANSDUC_2"/>
    <property type="match status" value="1"/>
</dbReference>
<name>A0A0C5V1K5_9GAMM</name>
<evidence type="ECO:0000259" key="6">
    <source>
        <dbReference type="PROSITE" id="PS50111"/>
    </source>
</evidence>
<gene>
    <name evidence="8" type="ORF">YC6258_01377</name>
</gene>
<feature type="domain" description="PAS" evidence="7">
    <location>
        <begin position="21"/>
        <end position="76"/>
    </location>
</feature>
<dbReference type="InterPro" id="IPR000014">
    <property type="entry name" value="PAS"/>
</dbReference>
<dbReference type="InterPro" id="IPR013655">
    <property type="entry name" value="PAS_fold_3"/>
</dbReference>
<dbReference type="EMBL" id="CP007142">
    <property type="protein sequence ID" value="AJQ93425.1"/>
    <property type="molecule type" value="Genomic_DNA"/>
</dbReference>
<dbReference type="PRINTS" id="PR00260">
    <property type="entry name" value="CHEMTRNSDUCR"/>
</dbReference>
<organism evidence="8 9">
    <name type="scientific">Gynuella sunshinyii YC6258</name>
    <dbReference type="NCBI Taxonomy" id="1445510"/>
    <lineage>
        <taxon>Bacteria</taxon>
        <taxon>Pseudomonadati</taxon>
        <taxon>Pseudomonadota</taxon>
        <taxon>Gammaproteobacteria</taxon>
        <taxon>Oceanospirillales</taxon>
        <taxon>Saccharospirillaceae</taxon>
        <taxon>Gynuella</taxon>
    </lineage>
</organism>
<keyword evidence="5" id="KW-0472">Membrane</keyword>
<dbReference type="Gene3D" id="1.10.287.950">
    <property type="entry name" value="Methyl-accepting chemotaxis protein"/>
    <property type="match status" value="1"/>
</dbReference>
<evidence type="ECO:0000313" key="8">
    <source>
        <dbReference type="EMBL" id="AJQ93425.1"/>
    </source>
</evidence>
<dbReference type="PATRIC" id="fig|1445510.3.peg.1350"/>
<evidence type="ECO:0000256" key="1">
    <source>
        <dbReference type="ARBA" id="ARBA00004370"/>
    </source>
</evidence>
<dbReference type="GO" id="GO:0006935">
    <property type="term" value="P:chemotaxis"/>
    <property type="evidence" value="ECO:0007669"/>
    <property type="project" value="InterPro"/>
</dbReference>
<dbReference type="GO" id="GO:0004888">
    <property type="term" value="F:transmembrane signaling receptor activity"/>
    <property type="evidence" value="ECO:0007669"/>
    <property type="project" value="InterPro"/>
</dbReference>
<feature type="domain" description="Methyl-accepting transducer" evidence="6">
    <location>
        <begin position="250"/>
        <end position="486"/>
    </location>
</feature>
<feature type="transmembrane region" description="Helical" evidence="5">
    <location>
        <begin position="150"/>
        <end position="170"/>
    </location>
</feature>
<dbReference type="STRING" id="1445510.YC6258_01377"/>
<accession>A0A0C5V1K5</accession>
<dbReference type="CDD" id="cd11386">
    <property type="entry name" value="MCP_signal"/>
    <property type="match status" value="1"/>
</dbReference>
<dbReference type="SUPFAM" id="SSF58104">
    <property type="entry name" value="Methyl-accepting chemotaxis protein (MCP) signaling domain"/>
    <property type="match status" value="1"/>
</dbReference>